<evidence type="ECO:0000313" key="4">
    <source>
        <dbReference type="Proteomes" id="UP000664169"/>
    </source>
</evidence>
<gene>
    <name evidence="3" type="ORF">GOMPHAMPRED_004717</name>
</gene>
<reference evidence="3" key="1">
    <citation type="submission" date="2021-03" db="EMBL/GenBank/DDBJ databases">
        <authorList>
            <person name="Tagirdzhanova G."/>
        </authorList>
    </citation>
    <scope>NUCLEOTIDE SEQUENCE</scope>
</reference>
<comment type="similarity">
    <text evidence="1">Belongs to the UreD family.</text>
</comment>
<dbReference type="HAMAP" id="MF_01384">
    <property type="entry name" value="UreD"/>
    <property type="match status" value="1"/>
</dbReference>
<dbReference type="PANTHER" id="PTHR33643:SF1">
    <property type="entry name" value="UREASE ACCESSORY PROTEIN D"/>
    <property type="match status" value="1"/>
</dbReference>
<keyword evidence="4" id="KW-1185">Reference proteome</keyword>
<dbReference type="EMBL" id="CAJPDQ010000003">
    <property type="protein sequence ID" value="CAF9906459.1"/>
    <property type="molecule type" value="Genomic_DNA"/>
</dbReference>
<dbReference type="InterPro" id="IPR002669">
    <property type="entry name" value="UreD"/>
</dbReference>
<evidence type="ECO:0000256" key="1">
    <source>
        <dbReference type="ARBA" id="ARBA00007177"/>
    </source>
</evidence>
<evidence type="ECO:0000313" key="3">
    <source>
        <dbReference type="EMBL" id="CAF9906459.1"/>
    </source>
</evidence>
<keyword evidence="2" id="KW-0143">Chaperone</keyword>
<dbReference type="GO" id="GO:0016151">
    <property type="term" value="F:nickel cation binding"/>
    <property type="evidence" value="ECO:0007669"/>
    <property type="project" value="InterPro"/>
</dbReference>
<dbReference type="AlphaFoldDB" id="A0A8H3IAK5"/>
<accession>A0A8H3IAK5</accession>
<dbReference type="Pfam" id="PF01774">
    <property type="entry name" value="UreD"/>
    <property type="match status" value="1"/>
</dbReference>
<protein>
    <recommendedName>
        <fullName evidence="5">Urease accessory protein UreD</fullName>
    </recommendedName>
</protein>
<sequence>MVTSPFSISNSRAGQGEIHLKLLPPNTPSFQSLNFTYPLKLVCSTPHKLYPSESLNEPEENSTTPANVPLVFMLSYGGGLLPPDSISLLITLEHGSRLTLTTQGSTKIFPSSSTTIPSTAANHPYIPAIASQTLTTTIHNHAALLLAPDPVQPFARSHYTQHQSFTLAPLASLCLLDWITEGRRARGESWQAGSWTGKNEIWREFPSSGCSAEKKTLMLRDAILLDNGPQGPGQSSLQRENIGVFGTIILAGPLFERLGEFFVREFAAMPRIGGRRWGDEDDDAVDGLSEEEAKRLHSWRAKRMVQESQDRVLWTMAKVRGSVVVKFSAAELEGGKRWIESIWRWEGTIGREFGEGGFMCLR</sequence>
<organism evidence="3 4">
    <name type="scientific">Gomphillus americanus</name>
    <dbReference type="NCBI Taxonomy" id="1940652"/>
    <lineage>
        <taxon>Eukaryota</taxon>
        <taxon>Fungi</taxon>
        <taxon>Dikarya</taxon>
        <taxon>Ascomycota</taxon>
        <taxon>Pezizomycotina</taxon>
        <taxon>Lecanoromycetes</taxon>
        <taxon>OSLEUM clade</taxon>
        <taxon>Ostropomycetidae</taxon>
        <taxon>Ostropales</taxon>
        <taxon>Graphidaceae</taxon>
        <taxon>Gomphilloideae</taxon>
        <taxon>Gomphillus</taxon>
    </lineage>
</organism>
<proteinExistence type="inferred from homology"/>
<dbReference type="OrthoDB" id="5550464at2759"/>
<dbReference type="Proteomes" id="UP000664169">
    <property type="component" value="Unassembled WGS sequence"/>
</dbReference>
<evidence type="ECO:0008006" key="5">
    <source>
        <dbReference type="Google" id="ProtNLM"/>
    </source>
</evidence>
<comment type="caution">
    <text evidence="3">The sequence shown here is derived from an EMBL/GenBank/DDBJ whole genome shotgun (WGS) entry which is preliminary data.</text>
</comment>
<dbReference type="PANTHER" id="PTHR33643">
    <property type="entry name" value="UREASE ACCESSORY PROTEIN D"/>
    <property type="match status" value="1"/>
</dbReference>
<name>A0A8H3IAK5_9LECA</name>
<evidence type="ECO:0000256" key="2">
    <source>
        <dbReference type="ARBA" id="ARBA00023186"/>
    </source>
</evidence>